<comment type="cofactor">
    <cofactor evidence="5">
        <name>Mg(2+)</name>
        <dbReference type="ChEBI" id="CHEBI:18420"/>
    </cofactor>
</comment>
<dbReference type="Pfam" id="PF00291">
    <property type="entry name" value="PALP"/>
    <property type="match status" value="1"/>
</dbReference>
<keyword evidence="10 14" id="KW-0456">Lyase</keyword>
<dbReference type="FunFam" id="3.40.50.1100:FF:000005">
    <property type="entry name" value="Threonine dehydratase catabolic"/>
    <property type="match status" value="1"/>
</dbReference>
<dbReference type="GO" id="GO:0018114">
    <property type="term" value="F:threonine racemase activity"/>
    <property type="evidence" value="ECO:0007669"/>
    <property type="project" value="TreeGrafter"/>
</dbReference>
<evidence type="ECO:0000256" key="4">
    <source>
        <dbReference type="ARBA" id="ARBA00001936"/>
    </source>
</evidence>
<dbReference type="OrthoDB" id="4408011at2"/>
<dbReference type="GO" id="GO:0030378">
    <property type="term" value="F:serine racemase activity"/>
    <property type="evidence" value="ECO:0007669"/>
    <property type="project" value="TreeGrafter"/>
</dbReference>
<dbReference type="FunFam" id="3.40.50.1100:FF:000007">
    <property type="entry name" value="L-threonine dehydratase catabolic TdcB"/>
    <property type="match status" value="1"/>
</dbReference>
<evidence type="ECO:0000259" key="13">
    <source>
        <dbReference type="Pfam" id="PF00291"/>
    </source>
</evidence>
<keyword evidence="9" id="KW-0663">Pyridoxal phosphate</keyword>
<dbReference type="Gene3D" id="3.40.50.1100">
    <property type="match status" value="2"/>
</dbReference>
<evidence type="ECO:0000256" key="6">
    <source>
        <dbReference type="ARBA" id="ARBA00010869"/>
    </source>
</evidence>
<dbReference type="EMBL" id="CP047156">
    <property type="protein sequence ID" value="QHC01656.1"/>
    <property type="molecule type" value="Genomic_DNA"/>
</dbReference>
<dbReference type="RefSeq" id="WP_159546791.1">
    <property type="nucleotide sequence ID" value="NZ_CP047156.1"/>
</dbReference>
<dbReference type="AlphaFoldDB" id="A0A7L4YR79"/>
<keyword evidence="8" id="KW-0460">Magnesium</keyword>
<evidence type="ECO:0000256" key="2">
    <source>
        <dbReference type="ARBA" id="ARBA00001913"/>
    </source>
</evidence>
<sequence length="321" mass="33573">MTDLAITFDDVTAAARRLEPVAHRTPVLRSQTFDELVGATVLFKMESLQRGGAFKFRGAYNSVSQLGEQQRARGVVAFSSGNHAQAVAFASRLLGVPATIVMPADAPASKRAATEGYGATVRTYDRYTEDRRAIAAQIAEQTGAHLIPPYDDPAIMAGQGTAGLELLDETGPLDVVVAPVGGGGLLSGVAVATRAMSPDAEIYGVEPEAGNDAQRSLRDGAIVTIDTPQTIADGAQTQFLGEHTFPVLQALLSGIVTVTDQQLVDQMRFFAARMKQVVEPTGALAAAALLAGKLDIAGKRVGVIVSGGNIDLNRFAALISD</sequence>
<dbReference type="GO" id="GO:0070179">
    <property type="term" value="P:D-serine biosynthetic process"/>
    <property type="evidence" value="ECO:0007669"/>
    <property type="project" value="TreeGrafter"/>
</dbReference>
<dbReference type="InterPro" id="IPR036052">
    <property type="entry name" value="TrpB-like_PALP_sf"/>
</dbReference>
<comment type="function">
    <text evidence="11">Catalyzes the anaerobic formation of alpha-ketobutyrate and ammonia from threonine in a two-step reaction. The first step involved a dehydration of threonine and a production of enamine intermediates (aminocrotonate), which tautomerizes to its imine form (iminobutyrate). Both intermediates are unstable and short-lived. The second step is the nonenzymatic hydrolysis of the enamine/imine intermediates to form 2-ketobutyrate and free ammonia. In the low water environment of the cell, the second step is accelerated by RidA.</text>
</comment>
<comment type="similarity">
    <text evidence="6">Belongs to the serine/threonine dehydratase family.</text>
</comment>
<dbReference type="NCBIfam" id="NF005454">
    <property type="entry name" value="PRK07048.1"/>
    <property type="match status" value="1"/>
</dbReference>
<dbReference type="CDD" id="cd01562">
    <property type="entry name" value="Thr-dehyd"/>
    <property type="match status" value="1"/>
</dbReference>
<reference evidence="14 15" key="1">
    <citation type="journal article" date="2018" name="Int. J. Syst. Evol. Microbiol.">
        <title>Epidermidibacterium keratini gen. nov., sp. nov., a member of the family Sporichthyaceae, isolated from keratin epidermis.</title>
        <authorList>
            <person name="Lee D.G."/>
            <person name="Trujillo M.E."/>
            <person name="Kang S."/>
            <person name="Nam J.J."/>
            <person name="Kim Y.J."/>
        </authorList>
    </citation>
    <scope>NUCLEOTIDE SEQUENCE [LARGE SCALE GENOMIC DNA]</scope>
    <source>
        <strain evidence="14 15">EPI-7</strain>
    </source>
</reference>
<dbReference type="GO" id="GO:0030170">
    <property type="term" value="F:pyridoxal phosphate binding"/>
    <property type="evidence" value="ECO:0007669"/>
    <property type="project" value="InterPro"/>
</dbReference>
<dbReference type="SUPFAM" id="SSF53686">
    <property type="entry name" value="Tryptophan synthase beta subunit-like PLP-dependent enzymes"/>
    <property type="match status" value="1"/>
</dbReference>
<dbReference type="InterPro" id="IPR001926">
    <property type="entry name" value="TrpB-like_PALP"/>
</dbReference>
<dbReference type="InterPro" id="IPR000634">
    <property type="entry name" value="Ser/Thr_deHydtase_PyrdxlP-BS"/>
</dbReference>
<evidence type="ECO:0000256" key="1">
    <source>
        <dbReference type="ARBA" id="ARBA00001274"/>
    </source>
</evidence>
<evidence type="ECO:0000313" key="14">
    <source>
        <dbReference type="EMBL" id="QHC01656.1"/>
    </source>
</evidence>
<comment type="cofactor">
    <cofactor evidence="2">
        <name>Ca(2+)</name>
        <dbReference type="ChEBI" id="CHEBI:29108"/>
    </cofactor>
</comment>
<dbReference type="GO" id="GO:0004794">
    <property type="term" value="F:threonine deaminase activity"/>
    <property type="evidence" value="ECO:0007669"/>
    <property type="project" value="UniProtKB-EC"/>
</dbReference>
<dbReference type="GO" id="GO:0000287">
    <property type="term" value="F:magnesium ion binding"/>
    <property type="evidence" value="ECO:0007669"/>
    <property type="project" value="TreeGrafter"/>
</dbReference>
<proteinExistence type="inferred from homology"/>
<name>A0A7L4YR79_9ACTN</name>
<dbReference type="EC" id="4.3.1.19" evidence="7"/>
<evidence type="ECO:0000313" key="15">
    <source>
        <dbReference type="Proteomes" id="UP000463857"/>
    </source>
</evidence>
<evidence type="ECO:0000256" key="7">
    <source>
        <dbReference type="ARBA" id="ARBA00012096"/>
    </source>
</evidence>
<evidence type="ECO:0000256" key="3">
    <source>
        <dbReference type="ARBA" id="ARBA00001933"/>
    </source>
</evidence>
<evidence type="ECO:0000256" key="12">
    <source>
        <dbReference type="ARBA" id="ARBA00031427"/>
    </source>
</evidence>
<dbReference type="Proteomes" id="UP000463857">
    <property type="component" value="Chromosome"/>
</dbReference>
<evidence type="ECO:0000256" key="8">
    <source>
        <dbReference type="ARBA" id="ARBA00022842"/>
    </source>
</evidence>
<dbReference type="KEGG" id="eke:EK0264_16070"/>
<evidence type="ECO:0000256" key="10">
    <source>
        <dbReference type="ARBA" id="ARBA00023239"/>
    </source>
</evidence>
<feature type="domain" description="Tryptophan synthase beta chain-like PALP" evidence="13">
    <location>
        <begin position="22"/>
        <end position="307"/>
    </location>
</feature>
<accession>A0A7L4YR79</accession>
<dbReference type="PROSITE" id="PS00165">
    <property type="entry name" value="DEHYDRATASE_SER_THR"/>
    <property type="match status" value="1"/>
</dbReference>
<dbReference type="GO" id="GO:0003941">
    <property type="term" value="F:L-serine ammonia-lyase activity"/>
    <property type="evidence" value="ECO:0007669"/>
    <property type="project" value="TreeGrafter"/>
</dbReference>
<evidence type="ECO:0000256" key="5">
    <source>
        <dbReference type="ARBA" id="ARBA00001946"/>
    </source>
</evidence>
<organism evidence="14 15">
    <name type="scientific">Epidermidibacterium keratini</name>
    <dbReference type="NCBI Taxonomy" id="1891644"/>
    <lineage>
        <taxon>Bacteria</taxon>
        <taxon>Bacillati</taxon>
        <taxon>Actinomycetota</taxon>
        <taxon>Actinomycetes</taxon>
        <taxon>Sporichthyales</taxon>
        <taxon>Sporichthyaceae</taxon>
        <taxon>Epidermidibacterium</taxon>
    </lineage>
</organism>
<protein>
    <recommendedName>
        <fullName evidence="7">threonine ammonia-lyase</fullName>
        <ecNumber evidence="7">4.3.1.19</ecNumber>
    </recommendedName>
    <alternativeName>
        <fullName evidence="12">Threonine deaminase</fullName>
    </alternativeName>
</protein>
<comment type="cofactor">
    <cofactor evidence="4">
        <name>Mn(2+)</name>
        <dbReference type="ChEBI" id="CHEBI:29035"/>
    </cofactor>
</comment>
<comment type="cofactor">
    <cofactor evidence="3">
        <name>pyridoxal 5'-phosphate</name>
        <dbReference type="ChEBI" id="CHEBI:597326"/>
    </cofactor>
</comment>
<dbReference type="InParanoid" id="A0A7L4YR79"/>
<comment type="catalytic activity">
    <reaction evidence="1">
        <text>L-threonine = 2-oxobutanoate + NH4(+)</text>
        <dbReference type="Rhea" id="RHEA:22108"/>
        <dbReference type="ChEBI" id="CHEBI:16763"/>
        <dbReference type="ChEBI" id="CHEBI:28938"/>
        <dbReference type="ChEBI" id="CHEBI:57926"/>
        <dbReference type="EC" id="4.3.1.19"/>
    </reaction>
</comment>
<evidence type="ECO:0000256" key="11">
    <source>
        <dbReference type="ARBA" id="ARBA00025527"/>
    </source>
</evidence>
<dbReference type="PANTHER" id="PTHR43050:SF1">
    <property type="entry name" value="SERINE RACEMASE"/>
    <property type="match status" value="1"/>
</dbReference>
<gene>
    <name evidence="14" type="ORF">EK0264_16070</name>
</gene>
<dbReference type="GO" id="GO:0005524">
    <property type="term" value="F:ATP binding"/>
    <property type="evidence" value="ECO:0007669"/>
    <property type="project" value="TreeGrafter"/>
</dbReference>
<dbReference type="PANTHER" id="PTHR43050">
    <property type="entry name" value="SERINE / THREONINE RACEMASE FAMILY MEMBER"/>
    <property type="match status" value="1"/>
</dbReference>
<evidence type="ECO:0000256" key="9">
    <source>
        <dbReference type="ARBA" id="ARBA00022898"/>
    </source>
</evidence>
<keyword evidence="15" id="KW-1185">Reference proteome</keyword>